<keyword evidence="2" id="KW-0547">Nucleotide-binding</keyword>
<dbReference type="EMBL" id="JAUYVH010000005">
    <property type="protein sequence ID" value="MDQ9170699.1"/>
    <property type="molecule type" value="Genomic_DNA"/>
</dbReference>
<keyword evidence="2" id="KW-0067">ATP-binding</keyword>
<dbReference type="InterPro" id="IPR036890">
    <property type="entry name" value="HATPase_C_sf"/>
</dbReference>
<feature type="compositionally biased region" description="Basic and acidic residues" evidence="1">
    <location>
        <begin position="418"/>
        <end position="432"/>
    </location>
</feature>
<evidence type="ECO:0000313" key="3">
    <source>
        <dbReference type="Proteomes" id="UP001225596"/>
    </source>
</evidence>
<accession>A0ABU1BPA2</accession>
<protein>
    <submittedName>
        <fullName evidence="2">ATP-binding protein</fullName>
    </submittedName>
</protein>
<keyword evidence="3" id="KW-1185">Reference proteome</keyword>
<feature type="region of interest" description="Disordered" evidence="1">
    <location>
        <begin position="408"/>
        <end position="439"/>
    </location>
</feature>
<dbReference type="GO" id="GO:0005524">
    <property type="term" value="F:ATP binding"/>
    <property type="evidence" value="ECO:0007669"/>
    <property type="project" value="UniProtKB-KW"/>
</dbReference>
<evidence type="ECO:0000256" key="1">
    <source>
        <dbReference type="SAM" id="MobiDB-lite"/>
    </source>
</evidence>
<proteinExistence type="predicted"/>
<gene>
    <name evidence="2" type="ORF">Q8A64_09790</name>
</gene>
<comment type="caution">
    <text evidence="2">The sequence shown here is derived from an EMBL/GenBank/DDBJ whole genome shotgun (WGS) entry which is preliminary data.</text>
</comment>
<evidence type="ECO:0000313" key="2">
    <source>
        <dbReference type="EMBL" id="MDQ9170699.1"/>
    </source>
</evidence>
<reference evidence="2 3" key="1">
    <citation type="submission" date="2023-08" db="EMBL/GenBank/DDBJ databases">
        <title>Oxalobacteraceae gen .nov., isolated from river sludge outside the plant.</title>
        <authorList>
            <person name="Zhao S.Y."/>
        </authorList>
    </citation>
    <scope>NUCLEOTIDE SEQUENCE [LARGE SCALE GENOMIC DNA]</scope>
    <source>
        <strain evidence="2 3">R-40</strain>
    </source>
</reference>
<dbReference type="Proteomes" id="UP001225596">
    <property type="component" value="Unassembled WGS sequence"/>
</dbReference>
<dbReference type="Gene3D" id="3.30.565.10">
    <property type="entry name" value="Histidine kinase-like ATPase, C-terminal domain"/>
    <property type="match status" value="1"/>
</dbReference>
<name>A0ABU1BPA2_9BURK</name>
<sequence length="601" mass="67861">MATPSFHPTTVNPGGLTALIRNLGRDCAPNQFLREFPMNGIEACIRASKEGNRIEVDYNEVIYEKHGLYKISFTDNGDGMTADQMISLLNSLSASGTKNQYENYGVGAKISALTRNHQGIQYESWRNGVGHMVVIQFNEEEGAYGLQGFPTNSGEIEFAPRIKNSNKPKIIKDHGTRVTLWGMHKNQDTMAPPEGVSGIRESWILLYLNSRFFRIPKGIELYARIGYYRDPADTKHNHLLRVVGQKAALDAQAEHKGEMKISNAKIYWWIMPKGADGHGRTMLRGHTALVNQDEVFEISDARSNKLAYFGVIYGRERVVIYVEPENAVQNTARTGLVKPDGSPLQWDSWQDEFRENMPPVLRKFLDSLIEENSKDSHSDSIRERLKGIKELFRLSRYRRSDKGGLFADPNSESLLLTGHERSEDGPRPDHPRPKPGLRPGPIVTALLTELVDQEEGVRVVPASPDPFPRVEWSHETESMVDRAAEYLPKDNLIIANKDFQGFRDLVAYFSRNHQDTPEILRVIEDVVREAFEQVLIECVAGALSLKNRPHWNPSDFANATSKEALTTVVMQRYWIVNHVKRVLGSKIKGFSELLNQQGVAA</sequence>
<dbReference type="RefSeq" id="WP_338436637.1">
    <property type="nucleotide sequence ID" value="NZ_JAUYVH010000005.1"/>
</dbReference>
<organism evidence="2 3">
    <name type="scientific">Keguizhuia sedimenti</name>
    <dbReference type="NCBI Taxonomy" id="3064264"/>
    <lineage>
        <taxon>Bacteria</taxon>
        <taxon>Pseudomonadati</taxon>
        <taxon>Pseudomonadota</taxon>
        <taxon>Betaproteobacteria</taxon>
        <taxon>Burkholderiales</taxon>
        <taxon>Oxalobacteraceae</taxon>
        <taxon>Keguizhuia</taxon>
    </lineage>
</organism>
<dbReference type="SUPFAM" id="SSF55874">
    <property type="entry name" value="ATPase domain of HSP90 chaperone/DNA topoisomerase II/histidine kinase"/>
    <property type="match status" value="1"/>
</dbReference>